<dbReference type="OrthoDB" id="6334212at2759"/>
<protein>
    <recommendedName>
        <fullName evidence="1">CHK kinase-like domain-containing protein</fullName>
    </recommendedName>
</protein>
<dbReference type="PANTHER" id="PTHR11012:SF48">
    <property type="entry name" value="CHK KINASE-LIKE DOMAIN-CONTAINING PROTEIN-RELATED"/>
    <property type="match status" value="1"/>
</dbReference>
<dbReference type="InterPro" id="IPR011009">
    <property type="entry name" value="Kinase-like_dom_sf"/>
</dbReference>
<dbReference type="InterPro" id="IPR015897">
    <property type="entry name" value="CHK_kinase-like"/>
</dbReference>
<dbReference type="SMART" id="SM00587">
    <property type="entry name" value="CHK"/>
    <property type="match status" value="1"/>
</dbReference>
<organism evidence="2 3">
    <name type="scientific">Polypedilum vanderplanki</name>
    <name type="common">Sleeping chironomid midge</name>
    <dbReference type="NCBI Taxonomy" id="319348"/>
    <lineage>
        <taxon>Eukaryota</taxon>
        <taxon>Metazoa</taxon>
        <taxon>Ecdysozoa</taxon>
        <taxon>Arthropoda</taxon>
        <taxon>Hexapoda</taxon>
        <taxon>Insecta</taxon>
        <taxon>Pterygota</taxon>
        <taxon>Neoptera</taxon>
        <taxon>Endopterygota</taxon>
        <taxon>Diptera</taxon>
        <taxon>Nematocera</taxon>
        <taxon>Chironomoidea</taxon>
        <taxon>Chironomidae</taxon>
        <taxon>Chironominae</taxon>
        <taxon>Polypedilum</taxon>
        <taxon>Polypedilum</taxon>
    </lineage>
</organism>
<dbReference type="Gene3D" id="3.90.1200.10">
    <property type="match status" value="1"/>
</dbReference>
<dbReference type="AlphaFoldDB" id="A0A9J6BHE7"/>
<keyword evidence="3" id="KW-1185">Reference proteome</keyword>
<name>A0A9J6BHE7_POLVA</name>
<comment type="caution">
    <text evidence="2">The sequence shown here is derived from an EMBL/GenBank/DDBJ whole genome shotgun (WGS) entry which is preliminary data.</text>
</comment>
<proteinExistence type="predicted"/>
<evidence type="ECO:0000313" key="3">
    <source>
        <dbReference type="Proteomes" id="UP001107558"/>
    </source>
</evidence>
<dbReference type="EMBL" id="JADBJN010000004">
    <property type="protein sequence ID" value="KAG5669260.1"/>
    <property type="molecule type" value="Genomic_DNA"/>
</dbReference>
<gene>
    <name evidence="2" type="ORF">PVAND_017151</name>
</gene>
<dbReference type="InterPro" id="IPR004119">
    <property type="entry name" value="EcKL"/>
</dbReference>
<sequence>MIDVTEKDIEIILEKSLIKYNGQKSWKIQSFTKNETLGFLGDHLILIVYNDDKEIADFFLKAIPRHIKKRTELINECGFFTREVTFYEHFLPILDKLSSISFAPKFFYAKNEHFIVLENLKDFKMFLNQTRVLDYAHFKALMKTLAIFHASSLIYEKKFGQLSEKELQMLKEVSHPDEKKSLRTIGVESSIEVMIKLIQLIPKYKKSNRLQEILRKIPNVMRSIFNYVKPSKKFQNVISHGDLWTNNVMFKYDKDNKIEECKIIDFQFVRYSPPAVDITTVLYSSTTKKFRNMYYEEMLEIYYNTMKNELNKNGIDHSNVFPYEELIQSMKMYQKGGLIEALLFCHLTLLPSDLASNILNSSDEYEKFIKQSRVEKCMSAFKIQYYRDHLTEILCELIDNFILYENHIKITGVIEFENSYKYLEKNE</sequence>
<accession>A0A9J6BHE7</accession>
<dbReference type="PANTHER" id="PTHR11012">
    <property type="entry name" value="PROTEIN KINASE-LIKE DOMAIN-CONTAINING"/>
    <property type="match status" value="1"/>
</dbReference>
<reference evidence="2" key="1">
    <citation type="submission" date="2021-03" db="EMBL/GenBank/DDBJ databases">
        <title>Chromosome level genome of the anhydrobiotic midge Polypedilum vanderplanki.</title>
        <authorList>
            <person name="Yoshida Y."/>
            <person name="Kikawada T."/>
            <person name="Gusev O."/>
        </authorList>
    </citation>
    <scope>NUCLEOTIDE SEQUENCE</scope>
    <source>
        <strain evidence="2">NIAS01</strain>
        <tissue evidence="2">Whole body or cell culture</tissue>
    </source>
</reference>
<dbReference type="SUPFAM" id="SSF56112">
    <property type="entry name" value="Protein kinase-like (PK-like)"/>
    <property type="match status" value="1"/>
</dbReference>
<dbReference type="Pfam" id="PF02958">
    <property type="entry name" value="EcKL"/>
    <property type="match status" value="1"/>
</dbReference>
<feature type="domain" description="CHK kinase-like" evidence="1">
    <location>
        <begin position="115"/>
        <end position="312"/>
    </location>
</feature>
<evidence type="ECO:0000259" key="1">
    <source>
        <dbReference type="SMART" id="SM00587"/>
    </source>
</evidence>
<evidence type="ECO:0000313" key="2">
    <source>
        <dbReference type="EMBL" id="KAG5669260.1"/>
    </source>
</evidence>
<dbReference type="Proteomes" id="UP001107558">
    <property type="component" value="Chromosome 4"/>
</dbReference>